<sequence length="92" mass="9665">MSSGWSANGFLMGSPPAFDEILWVWNGIVHVILVETSIGLAQGIDGLKDLVSFLFGICHHAICTVENASVARDKKVAICGKGGEETDPAAHG</sequence>
<reference evidence="1" key="1">
    <citation type="journal article" date="2021" name="Sci. Rep.">
        <title>Diploid genomic architecture of Nitzschia inconspicua, an elite biomass production diatom.</title>
        <authorList>
            <person name="Oliver A."/>
            <person name="Podell S."/>
            <person name="Pinowska A."/>
            <person name="Traller J.C."/>
            <person name="Smith S.R."/>
            <person name="McClure R."/>
            <person name="Beliaev A."/>
            <person name="Bohutskyi P."/>
            <person name="Hill E.A."/>
            <person name="Rabines A."/>
            <person name="Zheng H."/>
            <person name="Allen L.Z."/>
            <person name="Kuo A."/>
            <person name="Grigoriev I.V."/>
            <person name="Allen A.E."/>
            <person name="Hazlebeck D."/>
            <person name="Allen E.E."/>
        </authorList>
    </citation>
    <scope>NUCLEOTIDE SEQUENCE</scope>
    <source>
        <strain evidence="1">Hildebrandi</strain>
    </source>
</reference>
<protein>
    <submittedName>
        <fullName evidence="1">Uncharacterized protein</fullName>
    </submittedName>
</protein>
<evidence type="ECO:0000313" key="1">
    <source>
        <dbReference type="EMBL" id="KAG7368664.1"/>
    </source>
</evidence>
<name>A0A9K3LVA8_9STRA</name>
<evidence type="ECO:0000313" key="2">
    <source>
        <dbReference type="Proteomes" id="UP000693970"/>
    </source>
</evidence>
<dbReference type="AlphaFoldDB" id="A0A9K3LVA8"/>
<keyword evidence="2" id="KW-1185">Reference proteome</keyword>
<gene>
    <name evidence="1" type="ORF">IV203_031407</name>
</gene>
<dbReference type="EMBL" id="JAGRRH010000006">
    <property type="protein sequence ID" value="KAG7368664.1"/>
    <property type="molecule type" value="Genomic_DNA"/>
</dbReference>
<accession>A0A9K3LVA8</accession>
<proteinExistence type="predicted"/>
<organism evidence="1 2">
    <name type="scientific">Nitzschia inconspicua</name>
    <dbReference type="NCBI Taxonomy" id="303405"/>
    <lineage>
        <taxon>Eukaryota</taxon>
        <taxon>Sar</taxon>
        <taxon>Stramenopiles</taxon>
        <taxon>Ochrophyta</taxon>
        <taxon>Bacillariophyta</taxon>
        <taxon>Bacillariophyceae</taxon>
        <taxon>Bacillariophycidae</taxon>
        <taxon>Bacillariales</taxon>
        <taxon>Bacillariaceae</taxon>
        <taxon>Nitzschia</taxon>
    </lineage>
</organism>
<dbReference type="Proteomes" id="UP000693970">
    <property type="component" value="Unassembled WGS sequence"/>
</dbReference>
<reference evidence="1" key="2">
    <citation type="submission" date="2021-04" db="EMBL/GenBank/DDBJ databases">
        <authorList>
            <person name="Podell S."/>
        </authorList>
    </citation>
    <scope>NUCLEOTIDE SEQUENCE</scope>
    <source>
        <strain evidence="1">Hildebrandi</strain>
    </source>
</reference>
<comment type="caution">
    <text evidence="1">The sequence shown here is derived from an EMBL/GenBank/DDBJ whole genome shotgun (WGS) entry which is preliminary data.</text>
</comment>